<feature type="compositionally biased region" description="Polar residues" evidence="1">
    <location>
        <begin position="284"/>
        <end position="293"/>
    </location>
</feature>
<feature type="region of interest" description="Disordered" evidence="1">
    <location>
        <begin position="770"/>
        <end position="790"/>
    </location>
</feature>
<feature type="compositionally biased region" description="Polar residues" evidence="1">
    <location>
        <begin position="325"/>
        <end position="342"/>
    </location>
</feature>
<reference evidence="2 3" key="1">
    <citation type="journal article" date="2015" name="Fungal Genet. Biol.">
        <title>Evolution of novel wood decay mechanisms in Agaricales revealed by the genome sequences of Fistulina hepatica and Cylindrobasidium torrendii.</title>
        <authorList>
            <person name="Floudas D."/>
            <person name="Held B.W."/>
            <person name="Riley R."/>
            <person name="Nagy L.G."/>
            <person name="Koehler G."/>
            <person name="Ransdell A.S."/>
            <person name="Younus H."/>
            <person name="Chow J."/>
            <person name="Chiniquy J."/>
            <person name="Lipzen A."/>
            <person name="Tritt A."/>
            <person name="Sun H."/>
            <person name="Haridas S."/>
            <person name="LaButti K."/>
            <person name="Ohm R.A."/>
            <person name="Kues U."/>
            <person name="Blanchette R.A."/>
            <person name="Grigoriev I.V."/>
            <person name="Minto R.E."/>
            <person name="Hibbett D.S."/>
        </authorList>
    </citation>
    <scope>NUCLEOTIDE SEQUENCE [LARGE SCALE GENOMIC DNA]</scope>
    <source>
        <strain evidence="2 3">FP15055 ss-10</strain>
    </source>
</reference>
<gene>
    <name evidence="2" type="ORF">CYLTODRAFT_371136</name>
</gene>
<feature type="region of interest" description="Disordered" evidence="1">
    <location>
        <begin position="539"/>
        <end position="558"/>
    </location>
</feature>
<feature type="compositionally biased region" description="Low complexity" evidence="1">
    <location>
        <begin position="347"/>
        <end position="357"/>
    </location>
</feature>
<dbReference type="STRING" id="1314674.A0A0D7BJU4"/>
<feature type="region of interest" description="Disordered" evidence="1">
    <location>
        <begin position="278"/>
        <end position="361"/>
    </location>
</feature>
<name>A0A0D7BJU4_9AGAR</name>
<feature type="region of interest" description="Disordered" evidence="1">
    <location>
        <begin position="463"/>
        <end position="483"/>
    </location>
</feature>
<keyword evidence="3" id="KW-1185">Reference proteome</keyword>
<protein>
    <submittedName>
        <fullName evidence="2">Uncharacterized protein</fullName>
    </submittedName>
</protein>
<dbReference type="OrthoDB" id="2590590at2759"/>
<dbReference type="Proteomes" id="UP000054007">
    <property type="component" value="Unassembled WGS sequence"/>
</dbReference>
<evidence type="ECO:0000313" key="3">
    <source>
        <dbReference type="Proteomes" id="UP000054007"/>
    </source>
</evidence>
<organism evidence="2 3">
    <name type="scientific">Cylindrobasidium torrendii FP15055 ss-10</name>
    <dbReference type="NCBI Taxonomy" id="1314674"/>
    <lineage>
        <taxon>Eukaryota</taxon>
        <taxon>Fungi</taxon>
        <taxon>Dikarya</taxon>
        <taxon>Basidiomycota</taxon>
        <taxon>Agaricomycotina</taxon>
        <taxon>Agaricomycetes</taxon>
        <taxon>Agaricomycetidae</taxon>
        <taxon>Agaricales</taxon>
        <taxon>Marasmiineae</taxon>
        <taxon>Physalacriaceae</taxon>
        <taxon>Cylindrobasidium</taxon>
    </lineage>
</organism>
<accession>A0A0D7BJU4</accession>
<sequence>MENQPYDYLEQDSDSQQSGNDLPTYDDLAAQNGPNSRFGRWRGWIEKRAAERYADVPQDERRRRRLERGWGNDIPIPSSDGIPTIVNQPATPLPSSLHIQTNGLETSFPSTNFPPESPSPPESASQPNLNAQMRRLHPSHLKINNFGSRFLPHTTTPIRCLLPLQNGRYLLIGHDEGLSVIDTYPHEWAEDDTGVVVKGPEDAVARPIWFGEGVFQMSLLEIEDNGQGSTAQGVVLALVGPEPDSPLPKEEHMRTLRMYNLASLISLAKWAVAQKGTRPLDLSSRPNMHSHQSPSKKKHRHQTSFAKSLRSWIDQPNRNGADLISPTQSTASHLSTGSNASLHSPRSRTPSPNRSISTDSTSWDIVDDLPSRWALDFVPLATPSSRLASSSVLSYAMWNNSDSHNTRGGRLLAVAVKYNILLYEAPRGERAFRCIKEFYTPLNPRQITFFQQVAMDVNRRVSDVGPSSRLSSSSHKRSDSAETLRASLSHSHRALASPSNTLNYGTQLSLFVVFEKKAGWIRLADSAVGELEMFDDGIGPRASGGHTRDPSSPLNSRKSRLSIDASAILGKWIPIVQIDLPVPGGASTKTVHILTRGRKTHILPCPLPVGSVACRPMKALLWKSPPTSVTPRIATDELGEPFLQVVALGEAGIEVHEIPIDFLNRGGAGGKGKERATVPSQESIWVEDDQQGAAGFLCAGGHWDQPQYSPYHPLFRTRSTASDASWTSAETEDLHAQMERQQGMYAWCCKGLEDWRIFWLGGSLLEEEEEAGGFGGFSPQRGDSYGASGY</sequence>
<proteinExistence type="predicted"/>
<evidence type="ECO:0000313" key="2">
    <source>
        <dbReference type="EMBL" id="KIY70389.1"/>
    </source>
</evidence>
<feature type="region of interest" description="Disordered" evidence="1">
    <location>
        <begin position="1"/>
        <end position="39"/>
    </location>
</feature>
<feature type="compositionally biased region" description="Polar residues" evidence="1">
    <location>
        <begin position="85"/>
        <end position="105"/>
    </location>
</feature>
<feature type="region of interest" description="Disordered" evidence="1">
    <location>
        <begin position="70"/>
        <end position="127"/>
    </location>
</feature>
<feature type="compositionally biased region" description="Low complexity" evidence="1">
    <location>
        <begin position="463"/>
        <end position="473"/>
    </location>
</feature>
<evidence type="ECO:0000256" key="1">
    <source>
        <dbReference type="SAM" id="MobiDB-lite"/>
    </source>
</evidence>
<dbReference type="EMBL" id="KN880469">
    <property type="protein sequence ID" value="KIY70389.1"/>
    <property type="molecule type" value="Genomic_DNA"/>
</dbReference>
<dbReference type="AlphaFoldDB" id="A0A0D7BJU4"/>